<evidence type="ECO:0000259" key="7">
    <source>
        <dbReference type="Pfam" id="PF00482"/>
    </source>
</evidence>
<dbReference type="InterPro" id="IPR018076">
    <property type="entry name" value="T2SS_GspF_dom"/>
</dbReference>
<dbReference type="AlphaFoldDB" id="A0A2T5VG29"/>
<protein>
    <submittedName>
        <fullName evidence="8">Tight adherence protein C</fullName>
    </submittedName>
</protein>
<name>A0A2T5VG29_9HYPH</name>
<evidence type="ECO:0000256" key="1">
    <source>
        <dbReference type="ARBA" id="ARBA00004651"/>
    </source>
</evidence>
<proteinExistence type="predicted"/>
<keyword evidence="2" id="KW-1003">Cell membrane</keyword>
<dbReference type="OrthoDB" id="9810662at2"/>
<keyword evidence="9" id="KW-1185">Reference proteome</keyword>
<comment type="caution">
    <text evidence="8">The sequence shown here is derived from an EMBL/GenBank/DDBJ whole genome shotgun (WGS) entry which is preliminary data.</text>
</comment>
<evidence type="ECO:0000256" key="6">
    <source>
        <dbReference type="SAM" id="Phobius"/>
    </source>
</evidence>
<accession>A0A2T5VG29</accession>
<feature type="transmembrane region" description="Helical" evidence="6">
    <location>
        <begin position="297"/>
        <end position="319"/>
    </location>
</feature>
<evidence type="ECO:0000256" key="4">
    <source>
        <dbReference type="ARBA" id="ARBA00022989"/>
    </source>
</evidence>
<evidence type="ECO:0000313" key="9">
    <source>
        <dbReference type="Proteomes" id="UP000244081"/>
    </source>
</evidence>
<dbReference type="GO" id="GO:0005886">
    <property type="term" value="C:plasma membrane"/>
    <property type="evidence" value="ECO:0007669"/>
    <property type="project" value="UniProtKB-SubCell"/>
</dbReference>
<evidence type="ECO:0000256" key="5">
    <source>
        <dbReference type="ARBA" id="ARBA00023136"/>
    </source>
</evidence>
<gene>
    <name evidence="8" type="ORF">C8N35_101761</name>
</gene>
<feature type="domain" description="Type II secretion system protein GspF" evidence="7">
    <location>
        <begin position="186"/>
        <end position="314"/>
    </location>
</feature>
<feature type="transmembrane region" description="Helical" evidence="6">
    <location>
        <begin position="149"/>
        <end position="167"/>
    </location>
</feature>
<organism evidence="8 9">
    <name type="scientific">Breoghania corrubedonensis</name>
    <dbReference type="NCBI Taxonomy" id="665038"/>
    <lineage>
        <taxon>Bacteria</taxon>
        <taxon>Pseudomonadati</taxon>
        <taxon>Pseudomonadota</taxon>
        <taxon>Alphaproteobacteria</taxon>
        <taxon>Hyphomicrobiales</taxon>
        <taxon>Stappiaceae</taxon>
        <taxon>Breoghania</taxon>
    </lineage>
</organism>
<evidence type="ECO:0000256" key="3">
    <source>
        <dbReference type="ARBA" id="ARBA00022692"/>
    </source>
</evidence>
<keyword evidence="3 6" id="KW-0812">Transmembrane</keyword>
<dbReference type="EMBL" id="QAYG01000001">
    <property type="protein sequence ID" value="PTW62714.1"/>
    <property type="molecule type" value="Genomic_DNA"/>
</dbReference>
<dbReference type="Pfam" id="PF00482">
    <property type="entry name" value="T2SSF"/>
    <property type="match status" value="1"/>
</dbReference>
<keyword evidence="5 6" id="KW-0472">Membrane</keyword>
<dbReference type="PANTHER" id="PTHR35007">
    <property type="entry name" value="INTEGRAL MEMBRANE PROTEIN-RELATED"/>
    <property type="match status" value="1"/>
</dbReference>
<dbReference type="Proteomes" id="UP000244081">
    <property type="component" value="Unassembled WGS sequence"/>
</dbReference>
<evidence type="ECO:0000256" key="2">
    <source>
        <dbReference type="ARBA" id="ARBA00022475"/>
    </source>
</evidence>
<keyword evidence="4 6" id="KW-1133">Transmembrane helix</keyword>
<evidence type="ECO:0000313" key="8">
    <source>
        <dbReference type="EMBL" id="PTW62714.1"/>
    </source>
</evidence>
<feature type="transmembrane region" description="Helical" evidence="6">
    <location>
        <begin position="112"/>
        <end position="137"/>
    </location>
</feature>
<sequence length="324" mass="36010">MNSIMNMLLNEQFLIAALTTLAVAATIVTIALPAFEGSTLKKRMKSVALEREEMRARERSRLAAAEKAKVSLRHEPKQNLRNFVDRLNLKDALVDEKTVAKLRVAGLRGQQALYTFLFARVVVPIILFVLSLLYFFVVFKTGHPAGIKIAFSLMVAMLGFYAPNIYVSNRTKKRQQSIRIAWPDALDLMLICVEAGMSIEAAFRKVAEEIGAQSVPLAEELALTNAELSYLQERRKAYENLAARTGLEGVKAVSTSLIQAERYGTPLGTSLRVMADENRNERMQLAEKKAAALPPQLTVPMIVFFLPVLFAVIMGPAIIQAMRL</sequence>
<comment type="subcellular location">
    <subcellularLocation>
        <location evidence="1">Cell membrane</location>
        <topology evidence="1">Multi-pass membrane protein</topology>
    </subcellularLocation>
</comment>
<reference evidence="8 9" key="1">
    <citation type="submission" date="2018-04" db="EMBL/GenBank/DDBJ databases">
        <title>Genomic Encyclopedia of Archaeal and Bacterial Type Strains, Phase II (KMG-II): from individual species to whole genera.</title>
        <authorList>
            <person name="Goeker M."/>
        </authorList>
    </citation>
    <scope>NUCLEOTIDE SEQUENCE [LARGE SCALE GENOMIC DNA]</scope>
    <source>
        <strain evidence="8 9">DSM 23382</strain>
    </source>
</reference>
<feature type="transmembrane region" description="Helical" evidence="6">
    <location>
        <begin position="12"/>
        <end position="35"/>
    </location>
</feature>
<dbReference type="PANTHER" id="PTHR35007:SF2">
    <property type="entry name" value="PILUS ASSEMBLE PROTEIN"/>
    <property type="match status" value="1"/>
</dbReference>